<feature type="transmembrane region" description="Helical" evidence="1">
    <location>
        <begin position="89"/>
        <end position="106"/>
    </location>
</feature>
<name>A0A8J2K2U0_9HEXA</name>
<accession>A0A8J2K2U0</accession>
<dbReference type="AlphaFoldDB" id="A0A8J2K2U0"/>
<keyword evidence="1" id="KW-0472">Membrane</keyword>
<dbReference type="Proteomes" id="UP000708208">
    <property type="component" value="Unassembled WGS sequence"/>
</dbReference>
<organism evidence="2 3">
    <name type="scientific">Allacma fusca</name>
    <dbReference type="NCBI Taxonomy" id="39272"/>
    <lineage>
        <taxon>Eukaryota</taxon>
        <taxon>Metazoa</taxon>
        <taxon>Ecdysozoa</taxon>
        <taxon>Arthropoda</taxon>
        <taxon>Hexapoda</taxon>
        <taxon>Collembola</taxon>
        <taxon>Symphypleona</taxon>
        <taxon>Sminthuridae</taxon>
        <taxon>Allacma</taxon>
    </lineage>
</organism>
<evidence type="ECO:0000313" key="3">
    <source>
        <dbReference type="Proteomes" id="UP000708208"/>
    </source>
</evidence>
<keyword evidence="3" id="KW-1185">Reference proteome</keyword>
<protein>
    <submittedName>
        <fullName evidence="2">Uncharacterized protein</fullName>
    </submittedName>
</protein>
<proteinExistence type="predicted"/>
<gene>
    <name evidence="2" type="ORF">AFUS01_LOCUS15599</name>
</gene>
<keyword evidence="1" id="KW-0812">Transmembrane</keyword>
<reference evidence="2" key="1">
    <citation type="submission" date="2021-06" db="EMBL/GenBank/DDBJ databases">
        <authorList>
            <person name="Hodson N. C."/>
            <person name="Mongue J. A."/>
            <person name="Jaron S. K."/>
        </authorList>
    </citation>
    <scope>NUCLEOTIDE SEQUENCE</scope>
</reference>
<evidence type="ECO:0000313" key="2">
    <source>
        <dbReference type="EMBL" id="CAG7726706.1"/>
    </source>
</evidence>
<comment type="caution">
    <text evidence="2">The sequence shown here is derived from an EMBL/GenBank/DDBJ whole genome shotgun (WGS) entry which is preliminary data.</text>
</comment>
<feature type="transmembrane region" description="Helical" evidence="1">
    <location>
        <begin position="65"/>
        <end position="83"/>
    </location>
</feature>
<dbReference type="EMBL" id="CAJVCH010138896">
    <property type="protein sequence ID" value="CAG7726706.1"/>
    <property type="molecule type" value="Genomic_DNA"/>
</dbReference>
<keyword evidence="1" id="KW-1133">Transmembrane helix</keyword>
<sequence length="113" mass="13076">MFFLLWIHEHILLQSKGIVFVTTVCQFLVFFENISESIAVETASLRFSAREDFCCRTRFKKLRNIQLLIIMFNIGYAPVVYLFKMLSMAAAVLCGYLAHFSSLIAWRPSKLSL</sequence>
<evidence type="ECO:0000256" key="1">
    <source>
        <dbReference type="SAM" id="Phobius"/>
    </source>
</evidence>